<reference evidence="3" key="1">
    <citation type="submission" date="2016-04" db="UniProtKB">
        <authorList>
            <consortium name="WormBaseParasite"/>
        </authorList>
    </citation>
    <scope>IDENTIFICATION</scope>
</reference>
<evidence type="ECO:0000313" key="2">
    <source>
        <dbReference type="Proteomes" id="UP000276776"/>
    </source>
</evidence>
<accession>A0A158RCH9</accession>
<dbReference type="EMBL" id="UYYF01004530">
    <property type="protein sequence ID" value="VDN05110.1"/>
    <property type="molecule type" value="Genomic_DNA"/>
</dbReference>
<evidence type="ECO:0000313" key="3">
    <source>
        <dbReference type="WBParaSite" id="TCLT_0000764401-mRNA-1"/>
    </source>
</evidence>
<organism evidence="3">
    <name type="scientific">Thelazia callipaeda</name>
    <name type="common">Oriental eyeworm</name>
    <name type="synonym">Parasitic nematode</name>
    <dbReference type="NCBI Taxonomy" id="103827"/>
    <lineage>
        <taxon>Eukaryota</taxon>
        <taxon>Metazoa</taxon>
        <taxon>Ecdysozoa</taxon>
        <taxon>Nematoda</taxon>
        <taxon>Chromadorea</taxon>
        <taxon>Rhabditida</taxon>
        <taxon>Spirurina</taxon>
        <taxon>Spiruromorpha</taxon>
        <taxon>Thelazioidea</taxon>
        <taxon>Thelaziidae</taxon>
        <taxon>Thelazia</taxon>
    </lineage>
</organism>
<protein>
    <submittedName>
        <fullName evidence="3">SHSP domain-containing protein</fullName>
    </submittedName>
</protein>
<sequence length="163" mass="18788">MSNSSMRLRLENIIPQDDARYCQLQERNMFEAEKSHSAQETFANESVEIRVDTQVRTVIKISADQPDITIRNKKRREVGITVNFHKRYAKKIGISDHVEACMQTILLKRTLKSIFIRSAPRIRRGWSKEDQQNKTERGAGTAKVPECSLAPKSVMQKIRMISV</sequence>
<gene>
    <name evidence="1" type="ORF">TCLT_LOCUS7633</name>
</gene>
<name>A0A158RCH9_THECL</name>
<reference evidence="1 2" key="2">
    <citation type="submission" date="2018-11" db="EMBL/GenBank/DDBJ databases">
        <authorList>
            <consortium name="Pathogen Informatics"/>
        </authorList>
    </citation>
    <scope>NUCLEOTIDE SEQUENCE [LARGE SCALE GENOMIC DNA]</scope>
</reference>
<dbReference type="AlphaFoldDB" id="A0A158RCH9"/>
<evidence type="ECO:0000313" key="1">
    <source>
        <dbReference type="EMBL" id="VDN05110.1"/>
    </source>
</evidence>
<keyword evidence="2" id="KW-1185">Reference proteome</keyword>
<dbReference type="Proteomes" id="UP000276776">
    <property type="component" value="Unassembled WGS sequence"/>
</dbReference>
<dbReference type="OrthoDB" id="5962029at2759"/>
<proteinExistence type="predicted"/>
<dbReference type="WBParaSite" id="TCLT_0000764401-mRNA-1">
    <property type="protein sequence ID" value="TCLT_0000764401-mRNA-1"/>
    <property type="gene ID" value="TCLT_0000764401"/>
</dbReference>